<reference evidence="2" key="1">
    <citation type="journal article" date="2022" name="Int. J. Mol. Sci.">
        <title>Draft Genome of Tanacetum Coccineum: Genomic Comparison of Closely Related Tanacetum-Family Plants.</title>
        <authorList>
            <person name="Yamashiro T."/>
            <person name="Shiraishi A."/>
            <person name="Nakayama K."/>
            <person name="Satake H."/>
        </authorList>
    </citation>
    <scope>NUCLEOTIDE SEQUENCE</scope>
</reference>
<protein>
    <submittedName>
        <fullName evidence="2">Uncharacterized protein</fullName>
    </submittedName>
</protein>
<accession>A0ABQ5CJR8</accession>
<organism evidence="2 3">
    <name type="scientific">Tanacetum coccineum</name>
    <dbReference type="NCBI Taxonomy" id="301880"/>
    <lineage>
        <taxon>Eukaryota</taxon>
        <taxon>Viridiplantae</taxon>
        <taxon>Streptophyta</taxon>
        <taxon>Embryophyta</taxon>
        <taxon>Tracheophyta</taxon>
        <taxon>Spermatophyta</taxon>
        <taxon>Magnoliopsida</taxon>
        <taxon>eudicotyledons</taxon>
        <taxon>Gunneridae</taxon>
        <taxon>Pentapetalae</taxon>
        <taxon>asterids</taxon>
        <taxon>campanulids</taxon>
        <taxon>Asterales</taxon>
        <taxon>Asteraceae</taxon>
        <taxon>Asteroideae</taxon>
        <taxon>Anthemideae</taxon>
        <taxon>Anthemidinae</taxon>
        <taxon>Tanacetum</taxon>
    </lineage>
</organism>
<keyword evidence="3" id="KW-1185">Reference proteome</keyword>
<dbReference type="EMBL" id="BQNB010014310">
    <property type="protein sequence ID" value="GJT26637.1"/>
    <property type="molecule type" value="Genomic_DNA"/>
</dbReference>
<dbReference type="Proteomes" id="UP001151760">
    <property type="component" value="Unassembled WGS sequence"/>
</dbReference>
<feature type="region of interest" description="Disordered" evidence="1">
    <location>
        <begin position="1"/>
        <end position="43"/>
    </location>
</feature>
<evidence type="ECO:0000313" key="3">
    <source>
        <dbReference type="Proteomes" id="UP001151760"/>
    </source>
</evidence>
<evidence type="ECO:0000256" key="1">
    <source>
        <dbReference type="SAM" id="MobiDB-lite"/>
    </source>
</evidence>
<reference evidence="2" key="2">
    <citation type="submission" date="2022-01" db="EMBL/GenBank/DDBJ databases">
        <authorList>
            <person name="Yamashiro T."/>
            <person name="Shiraishi A."/>
            <person name="Satake H."/>
            <person name="Nakayama K."/>
        </authorList>
    </citation>
    <scope>NUCLEOTIDE SEQUENCE</scope>
</reference>
<proteinExistence type="predicted"/>
<sequence length="134" mass="14500">MLKSETPLNKKGAGSFNSVHGDDRLGQPDDTETESCRVHANSSPEHLPCRVGVRIGGDDKEVVWHGGADGGIQMDMWWGCGRRGDVVVVASVVVEDAKGWRLVLSWHGDRGGEGDGMMMVVRWASVGGRKFGRI</sequence>
<gene>
    <name evidence="2" type="ORF">Tco_0906912</name>
</gene>
<evidence type="ECO:0000313" key="2">
    <source>
        <dbReference type="EMBL" id="GJT26637.1"/>
    </source>
</evidence>
<name>A0ABQ5CJR8_9ASTR</name>
<comment type="caution">
    <text evidence="2">The sequence shown here is derived from an EMBL/GenBank/DDBJ whole genome shotgun (WGS) entry which is preliminary data.</text>
</comment>